<dbReference type="InterPro" id="IPR001584">
    <property type="entry name" value="Integrase_cat-core"/>
</dbReference>
<dbReference type="AlphaFoldDB" id="A0A2B4SCE0"/>
<dbReference type="PANTHER" id="PTHR46791">
    <property type="entry name" value="EXPRESSED PROTEIN"/>
    <property type="match status" value="1"/>
</dbReference>
<gene>
    <name evidence="2" type="ORF">AWC38_SpisGene9081</name>
</gene>
<feature type="domain" description="Integrase catalytic" evidence="1">
    <location>
        <begin position="478"/>
        <end position="659"/>
    </location>
</feature>
<dbReference type="InterPro" id="IPR036397">
    <property type="entry name" value="RNaseH_sf"/>
</dbReference>
<protein>
    <recommendedName>
        <fullName evidence="1">Integrase catalytic domain-containing protein</fullName>
    </recommendedName>
</protein>
<dbReference type="Proteomes" id="UP000225706">
    <property type="component" value="Unassembled WGS sequence"/>
</dbReference>
<sequence>MADERAESVSTYLLTWEQLFSAACDLLDECERLWGTSNIDLRETTQIRLEALILSLQQILPFLKRNPAVVNEIFRDVCLLHGHWLREQSSSCTELAMYSLDATQTVKSGKVGRPKYSISEDVLLQLRSSGFIWTKIAEMLLVSRWTLRRRVQEYGLQDVTGYSTISDEQLDIVERFMRDHGTLVGYSLEYMTGAKQGKPGPFWIMLCAIIFPRTSKIPVKTCILVNTGTFLFAAPLNKWSPSLFSASAENTSEKTCRKIPPVSMATLTFKEIGPGVLFVLECEGPDVLLEVAWEGCVLIVLECEGPDVLLEVAWEGCVLIVLECEGPDVLLEVAWEGCVLIVLECEGPDVLLEVAWEVGRPKYSISEDVLLQLRSSGFIWTKIAEMLLVSRWTLRRRVQEYGLQDVTGYSTISDEQLDIVERFMRDHGTLVGYSLVSGHLRSVGLRVQRDRTRASIGRVDPENSRIRWTIVICRRSCSVAGPNSLWHIDGHHSLVSWGFVIHGGIDGFCRLIVFLKCSTNNRSDTVKNLFLIATEKYEWPSRVRSDHGGENAGVWELMEERRGPNRGSYLVGTSTQNQRIERLWRDVFRVVTHMFYYTFQSMEEAGILDRGNTMHVFALQYIFLPRINRALEMFTEALNLHPVRTERNWTPEQMWLNGRIDLRNQQLTAVADVAETVDSFDELDWYGFDPQAPNASDDGLSTVVVDDIDIEIPEDIARQLSCHINTLG</sequence>
<evidence type="ECO:0000313" key="3">
    <source>
        <dbReference type="Proteomes" id="UP000225706"/>
    </source>
</evidence>
<dbReference type="GO" id="GO:0015074">
    <property type="term" value="P:DNA integration"/>
    <property type="evidence" value="ECO:0007669"/>
    <property type="project" value="InterPro"/>
</dbReference>
<dbReference type="Gene3D" id="3.30.420.10">
    <property type="entry name" value="Ribonuclease H-like superfamily/Ribonuclease H"/>
    <property type="match status" value="1"/>
</dbReference>
<evidence type="ECO:0000259" key="1">
    <source>
        <dbReference type="PROSITE" id="PS50994"/>
    </source>
</evidence>
<evidence type="ECO:0000313" key="2">
    <source>
        <dbReference type="EMBL" id="PFX26258.1"/>
    </source>
</evidence>
<dbReference type="PANTHER" id="PTHR46791:SF5">
    <property type="entry name" value="CLR5 DOMAIN-CONTAINING PROTEIN-RELATED"/>
    <property type="match status" value="1"/>
</dbReference>
<dbReference type="InterPro" id="IPR012337">
    <property type="entry name" value="RNaseH-like_sf"/>
</dbReference>
<reference evidence="3" key="1">
    <citation type="journal article" date="2017" name="bioRxiv">
        <title>Comparative analysis of the genomes of Stylophora pistillata and Acropora digitifera provides evidence for extensive differences between species of corals.</title>
        <authorList>
            <person name="Voolstra C.R."/>
            <person name="Li Y."/>
            <person name="Liew Y.J."/>
            <person name="Baumgarten S."/>
            <person name="Zoccola D."/>
            <person name="Flot J.-F."/>
            <person name="Tambutte S."/>
            <person name="Allemand D."/>
            <person name="Aranda M."/>
        </authorList>
    </citation>
    <scope>NUCLEOTIDE SEQUENCE [LARGE SCALE GENOMIC DNA]</scope>
</reference>
<dbReference type="GO" id="GO:0003676">
    <property type="term" value="F:nucleic acid binding"/>
    <property type="evidence" value="ECO:0007669"/>
    <property type="project" value="InterPro"/>
</dbReference>
<comment type="caution">
    <text evidence="2">The sequence shown here is derived from an EMBL/GenBank/DDBJ whole genome shotgun (WGS) entry which is preliminary data.</text>
</comment>
<dbReference type="Pfam" id="PF24764">
    <property type="entry name" value="rva_4"/>
    <property type="match status" value="1"/>
</dbReference>
<dbReference type="EMBL" id="LSMT01000130">
    <property type="protein sequence ID" value="PFX26258.1"/>
    <property type="molecule type" value="Genomic_DNA"/>
</dbReference>
<dbReference type="OrthoDB" id="5986638at2759"/>
<dbReference type="InterPro" id="IPR058913">
    <property type="entry name" value="Integrase_dom_put"/>
</dbReference>
<proteinExistence type="predicted"/>
<keyword evidence="3" id="KW-1185">Reference proteome</keyword>
<dbReference type="SUPFAM" id="SSF53098">
    <property type="entry name" value="Ribonuclease H-like"/>
    <property type="match status" value="1"/>
</dbReference>
<accession>A0A2B4SCE0</accession>
<organism evidence="2 3">
    <name type="scientific">Stylophora pistillata</name>
    <name type="common">Smooth cauliflower coral</name>
    <dbReference type="NCBI Taxonomy" id="50429"/>
    <lineage>
        <taxon>Eukaryota</taxon>
        <taxon>Metazoa</taxon>
        <taxon>Cnidaria</taxon>
        <taxon>Anthozoa</taxon>
        <taxon>Hexacorallia</taxon>
        <taxon>Scleractinia</taxon>
        <taxon>Astrocoeniina</taxon>
        <taxon>Pocilloporidae</taxon>
        <taxon>Stylophora</taxon>
    </lineage>
</organism>
<name>A0A2B4SCE0_STYPI</name>
<dbReference type="PROSITE" id="PS50994">
    <property type="entry name" value="INTEGRASE"/>
    <property type="match status" value="1"/>
</dbReference>